<reference evidence="1 2" key="1">
    <citation type="submission" date="2015-09" db="EMBL/GenBank/DDBJ databases">
        <authorList>
            <consortium name="Pathogen Informatics"/>
        </authorList>
    </citation>
    <scope>NUCLEOTIDE SEQUENCE [LARGE SCALE GENOMIC DNA]</scope>
    <source>
        <strain evidence="1 2">2789STDY5608840</strain>
    </source>
</reference>
<dbReference type="STRING" id="338188.ERS852397_00267"/>
<sequence>MSQYNLIIFPRAEERIDSVIDFLLIEWGFQSQQKFMAELKYCFKIIEINPF</sequence>
<dbReference type="EMBL" id="CYZH01000001">
    <property type="protein sequence ID" value="CUN45788.1"/>
    <property type="molecule type" value="Genomic_DNA"/>
</dbReference>
<dbReference type="AlphaFoldDB" id="A0A173X5V5"/>
<evidence type="ECO:0000313" key="1">
    <source>
        <dbReference type="EMBL" id="CUN45788.1"/>
    </source>
</evidence>
<accession>A0A173X5V5</accession>
<proteinExistence type="predicted"/>
<name>A0A173X5V5_9BACE</name>
<evidence type="ECO:0008006" key="3">
    <source>
        <dbReference type="Google" id="ProtNLM"/>
    </source>
</evidence>
<dbReference type="Proteomes" id="UP000095517">
    <property type="component" value="Unassembled WGS sequence"/>
</dbReference>
<protein>
    <recommendedName>
        <fullName evidence="3">Type II toxin-antitoxin system RelE/ParE family toxin</fullName>
    </recommendedName>
</protein>
<organism evidence="1 2">
    <name type="scientific">Bacteroides finegoldii</name>
    <dbReference type="NCBI Taxonomy" id="338188"/>
    <lineage>
        <taxon>Bacteria</taxon>
        <taxon>Pseudomonadati</taxon>
        <taxon>Bacteroidota</taxon>
        <taxon>Bacteroidia</taxon>
        <taxon>Bacteroidales</taxon>
        <taxon>Bacteroidaceae</taxon>
        <taxon>Bacteroides</taxon>
    </lineage>
</organism>
<gene>
    <name evidence="1" type="ORF">ERS852397_00267</name>
</gene>
<evidence type="ECO:0000313" key="2">
    <source>
        <dbReference type="Proteomes" id="UP000095517"/>
    </source>
</evidence>